<organism evidence="2 3">
    <name type="scientific">Flavobacterium chilense</name>
    <dbReference type="NCBI Taxonomy" id="946677"/>
    <lineage>
        <taxon>Bacteria</taxon>
        <taxon>Pseudomonadati</taxon>
        <taxon>Bacteroidota</taxon>
        <taxon>Flavobacteriia</taxon>
        <taxon>Flavobacteriales</taxon>
        <taxon>Flavobacteriaceae</taxon>
        <taxon>Flavobacterium</taxon>
    </lineage>
</organism>
<dbReference type="EMBL" id="FRBT01000006">
    <property type="protein sequence ID" value="SHM49696.1"/>
    <property type="molecule type" value="Genomic_DNA"/>
</dbReference>
<keyword evidence="1" id="KW-0732">Signal</keyword>
<dbReference type="OrthoDB" id="1450227at2"/>
<accession>A0A1M7J9M0</accession>
<proteinExistence type="predicted"/>
<feature type="chain" id="PRO_5012861949" evidence="1">
    <location>
        <begin position="27"/>
        <end position="454"/>
    </location>
</feature>
<gene>
    <name evidence="2" type="ORF">SAMN05444484_106234</name>
</gene>
<evidence type="ECO:0000313" key="2">
    <source>
        <dbReference type="EMBL" id="SHM49696.1"/>
    </source>
</evidence>
<dbReference type="AlphaFoldDB" id="A0A1M7J9M0"/>
<dbReference type="RefSeq" id="WP_143155060.1">
    <property type="nucleotide sequence ID" value="NZ_FRBT01000006.1"/>
</dbReference>
<reference evidence="3" key="1">
    <citation type="submission" date="2016-11" db="EMBL/GenBank/DDBJ databases">
        <authorList>
            <person name="Varghese N."/>
            <person name="Submissions S."/>
        </authorList>
    </citation>
    <scope>NUCLEOTIDE SEQUENCE [LARGE SCALE GENOMIC DNA]</scope>
    <source>
        <strain evidence="3">DSM 24724</strain>
    </source>
</reference>
<evidence type="ECO:0000313" key="3">
    <source>
        <dbReference type="Proteomes" id="UP000184028"/>
    </source>
</evidence>
<dbReference type="STRING" id="946677.SAMN05444484_106234"/>
<feature type="signal peptide" evidence="1">
    <location>
        <begin position="1"/>
        <end position="26"/>
    </location>
</feature>
<protein>
    <submittedName>
        <fullName evidence="2">Uncharacterized protein</fullName>
    </submittedName>
</protein>
<dbReference type="Proteomes" id="UP000184028">
    <property type="component" value="Unassembled WGS sequence"/>
</dbReference>
<keyword evidence="3" id="KW-1185">Reference proteome</keyword>
<name>A0A1M7J9M0_9FLAO</name>
<evidence type="ECO:0000256" key="1">
    <source>
        <dbReference type="SAM" id="SignalP"/>
    </source>
</evidence>
<sequence length="454" mass="50744">MKRKIKSHVKVIMLLCIALLMFNCQNEENSSNEVQSKIHTVAIDEAKNFLTRSKTNSFGKSANNILENLELDKISQEEINGSNQQLTVIPLATNNNLRNDRVLLLKVDNEIKGVVFTMYPDEDSVKGSFSGELFSYSLDGKFISGFRAKDGIIVSYFVENNTVKTTATSAKAIPLNEVIVQNNYRQVYALDMFGYSSIFGNDIYGGDSYGGTDYYSWDVGDGGYGITTPTSDAIAIAIQKQIYTDKLPPCLKKILDDLININAGPGNIINKFSGNDPSYNYNWTMETGSNKFGVSGNTMSTYNAITGMTTTFDIKQFPNATELSWAKTMLHEAIHAYLITYYIRNEPGFQAEYPVLFDKYMDAKLWNSTHHDEIAQSLRQSIANALESYGISKGYNLNKQFYEDMAWGGLENTEAFKKLSLTDQRRISSTLGIELNGEDFLGNKKPQKGKKTGC</sequence>